<dbReference type="Gene3D" id="1.10.3680.10">
    <property type="entry name" value="TerB-like"/>
    <property type="match status" value="1"/>
</dbReference>
<reference evidence="4 6" key="1">
    <citation type="submission" date="2015-02" db="EMBL/GenBank/DDBJ databases">
        <title>Pseudomonas helleri sp. nov. and Pseudomonas weihenstephanensis sp. nov., isolated from raw cows milk.</title>
        <authorList>
            <person name="von Neubeck M."/>
            <person name="Huptas C."/>
            <person name="Wenning M."/>
            <person name="Scherer S."/>
        </authorList>
    </citation>
    <scope>NUCLEOTIDE SEQUENCE [LARGE SCALE GENOMIC DNA]</scope>
    <source>
        <strain evidence="4 6">DSM 21104</strain>
    </source>
</reference>
<feature type="domain" description="J" evidence="3">
    <location>
        <begin position="189"/>
        <end position="255"/>
    </location>
</feature>
<dbReference type="Proteomes" id="UP000183155">
    <property type="component" value="Unassembled WGS sequence"/>
</dbReference>
<evidence type="ECO:0000313" key="7">
    <source>
        <dbReference type="Proteomes" id="UP000183155"/>
    </source>
</evidence>
<dbReference type="SMART" id="SM00271">
    <property type="entry name" value="DnaJ"/>
    <property type="match status" value="1"/>
</dbReference>
<evidence type="ECO:0000313" key="5">
    <source>
        <dbReference type="EMBL" id="SEB53460.1"/>
    </source>
</evidence>
<dbReference type="PROSITE" id="PS50076">
    <property type="entry name" value="DNAJ_2"/>
    <property type="match status" value="1"/>
</dbReference>
<dbReference type="RefSeq" id="WP_048380744.1">
    <property type="nucleotide sequence ID" value="NZ_FNRS01000001.1"/>
</dbReference>
<dbReference type="OrthoDB" id="9782583at2"/>
<gene>
    <name evidence="5" type="ORF">SAMN04490203_0546</name>
    <name evidence="4" type="ORF">TU78_09970</name>
</gene>
<keyword evidence="2" id="KW-0472">Membrane</keyword>
<dbReference type="Proteomes" id="UP000036395">
    <property type="component" value="Unassembled WGS sequence"/>
</dbReference>
<dbReference type="InterPro" id="IPR036869">
    <property type="entry name" value="J_dom_sf"/>
</dbReference>
<dbReference type="CDD" id="cd06257">
    <property type="entry name" value="DnaJ"/>
    <property type="match status" value="1"/>
</dbReference>
<evidence type="ECO:0000313" key="6">
    <source>
        <dbReference type="Proteomes" id="UP000036395"/>
    </source>
</evidence>
<name>A0A0J6GSC0_PSETA</name>
<dbReference type="EMBL" id="FNRS01000001">
    <property type="protein sequence ID" value="SEB53460.1"/>
    <property type="molecule type" value="Genomic_DNA"/>
</dbReference>
<organism evidence="4 6">
    <name type="scientific">Pseudomonas taetrolens</name>
    <dbReference type="NCBI Taxonomy" id="47884"/>
    <lineage>
        <taxon>Bacteria</taxon>
        <taxon>Pseudomonadati</taxon>
        <taxon>Pseudomonadota</taxon>
        <taxon>Gammaproteobacteria</taxon>
        <taxon>Pseudomonadales</taxon>
        <taxon>Pseudomonadaceae</taxon>
        <taxon>Pseudomonas</taxon>
    </lineage>
</organism>
<keyword evidence="2" id="KW-0812">Transmembrane</keyword>
<dbReference type="PANTHER" id="PTHR24074">
    <property type="entry name" value="CO-CHAPERONE PROTEIN DJLA"/>
    <property type="match status" value="1"/>
</dbReference>
<evidence type="ECO:0000259" key="3">
    <source>
        <dbReference type="PROSITE" id="PS50076"/>
    </source>
</evidence>
<dbReference type="SUPFAM" id="SSF46565">
    <property type="entry name" value="Chaperone J-domain"/>
    <property type="match status" value="1"/>
</dbReference>
<evidence type="ECO:0000256" key="1">
    <source>
        <dbReference type="ARBA" id="ARBA00023186"/>
    </source>
</evidence>
<accession>A0A0J6GSC0</accession>
<sequence>MLWPGTLIGAGAGFLIASIPGAMLGALLGQVLDRRLQLHSWADVRERLGGRPMRDNDELLFILLGRLAKSGGRVMAPHIEQARQEMRLLDMTPSEQERAVAAFNRGKSGSDSVRDDLQRLKAEPAVSERVLRACWRMCVADARVDPGERQLIMLWGRWLGWTPQQVEALGAEYDVHSQSLLTRGGTYQASLALLGVTDSSDPVQIKRAYRRLLSRHHPDKIAGTGATSSQVRDATEKTRELHHAYALISERRGFR</sequence>
<dbReference type="AlphaFoldDB" id="A0A0J6GSC0"/>
<keyword evidence="1" id="KW-0143">Chaperone</keyword>
<dbReference type="InterPro" id="IPR007791">
    <property type="entry name" value="DjlA_N"/>
</dbReference>
<dbReference type="Pfam" id="PF05099">
    <property type="entry name" value="TerB"/>
    <property type="match status" value="1"/>
</dbReference>
<dbReference type="EMBL" id="JYLA01000004">
    <property type="protein sequence ID" value="KMM84540.1"/>
    <property type="molecule type" value="Genomic_DNA"/>
</dbReference>
<evidence type="ECO:0000313" key="4">
    <source>
        <dbReference type="EMBL" id="KMM84540.1"/>
    </source>
</evidence>
<dbReference type="InterPro" id="IPR050817">
    <property type="entry name" value="DjlA_DnaK_co-chaperone"/>
</dbReference>
<dbReference type="PRINTS" id="PR00625">
    <property type="entry name" value="JDOMAIN"/>
</dbReference>
<proteinExistence type="predicted"/>
<feature type="transmembrane region" description="Helical" evidence="2">
    <location>
        <begin position="6"/>
        <end position="28"/>
    </location>
</feature>
<dbReference type="STRING" id="47884.SAMN04490203_0546"/>
<comment type="caution">
    <text evidence="4">The sequence shown here is derived from an EMBL/GenBank/DDBJ whole genome shotgun (WGS) entry which is preliminary data.</text>
</comment>
<dbReference type="PATRIC" id="fig|47884.3.peg.2425"/>
<keyword evidence="7" id="KW-1185">Reference proteome</keyword>
<dbReference type="InterPro" id="IPR029024">
    <property type="entry name" value="TerB-like"/>
</dbReference>
<dbReference type="Pfam" id="PF00226">
    <property type="entry name" value="DnaJ"/>
    <property type="match status" value="1"/>
</dbReference>
<dbReference type="SUPFAM" id="SSF158682">
    <property type="entry name" value="TerB-like"/>
    <property type="match status" value="1"/>
</dbReference>
<keyword evidence="2" id="KW-1133">Transmembrane helix</keyword>
<dbReference type="Gene3D" id="1.10.287.110">
    <property type="entry name" value="DnaJ domain"/>
    <property type="match status" value="1"/>
</dbReference>
<dbReference type="InterPro" id="IPR001623">
    <property type="entry name" value="DnaJ_domain"/>
</dbReference>
<evidence type="ECO:0000256" key="2">
    <source>
        <dbReference type="SAM" id="Phobius"/>
    </source>
</evidence>
<dbReference type="CDD" id="cd07316">
    <property type="entry name" value="terB_like_DjlA"/>
    <property type="match status" value="1"/>
</dbReference>
<reference evidence="5 7" key="2">
    <citation type="submission" date="2016-10" db="EMBL/GenBank/DDBJ databases">
        <authorList>
            <person name="Varghese N."/>
            <person name="Submissions S."/>
        </authorList>
    </citation>
    <scope>NUCLEOTIDE SEQUENCE [LARGE SCALE GENOMIC DNA]</scope>
    <source>
        <strain evidence="5 7">BS3652</strain>
    </source>
</reference>
<protein>
    <submittedName>
        <fullName evidence="5">DnaJ like chaperone protein</fullName>
    </submittedName>
    <submittedName>
        <fullName evidence="4">Molecular chaperone DnaJ</fullName>
    </submittedName>
</protein>